<evidence type="ECO:0000256" key="2">
    <source>
        <dbReference type="ARBA" id="ARBA00023015"/>
    </source>
</evidence>
<evidence type="ECO:0000256" key="1">
    <source>
        <dbReference type="ARBA" id="ARBA00004123"/>
    </source>
</evidence>
<organism evidence="6 7">
    <name type="scientific">Capsicum baccatum</name>
    <name type="common">Peruvian pepper</name>
    <dbReference type="NCBI Taxonomy" id="33114"/>
    <lineage>
        <taxon>Eukaryota</taxon>
        <taxon>Viridiplantae</taxon>
        <taxon>Streptophyta</taxon>
        <taxon>Embryophyta</taxon>
        <taxon>Tracheophyta</taxon>
        <taxon>Spermatophyta</taxon>
        <taxon>Magnoliopsida</taxon>
        <taxon>eudicotyledons</taxon>
        <taxon>Gunneridae</taxon>
        <taxon>Pentapetalae</taxon>
        <taxon>asterids</taxon>
        <taxon>lamiids</taxon>
        <taxon>Solanales</taxon>
        <taxon>Solanaceae</taxon>
        <taxon>Solanoideae</taxon>
        <taxon>Capsiceae</taxon>
        <taxon>Capsicum</taxon>
    </lineage>
</organism>
<dbReference type="GO" id="GO:0005634">
    <property type="term" value="C:nucleus"/>
    <property type="evidence" value="ECO:0007669"/>
    <property type="project" value="UniProtKB-SubCell"/>
</dbReference>
<keyword evidence="2" id="KW-0805">Transcription regulation</keyword>
<evidence type="ECO:0000256" key="3">
    <source>
        <dbReference type="ARBA" id="ARBA00023125"/>
    </source>
</evidence>
<keyword evidence="4" id="KW-0804">Transcription</keyword>
<dbReference type="Gene3D" id="3.30.730.10">
    <property type="entry name" value="AP2/ERF domain"/>
    <property type="match status" value="1"/>
</dbReference>
<reference evidence="6 7" key="1">
    <citation type="journal article" date="2017" name="Genome Biol.">
        <title>New reference genome sequences of hot pepper reveal the massive evolution of plant disease-resistance genes by retroduplication.</title>
        <authorList>
            <person name="Kim S."/>
            <person name="Park J."/>
            <person name="Yeom S.I."/>
            <person name="Kim Y.M."/>
            <person name="Seo E."/>
            <person name="Kim K.T."/>
            <person name="Kim M.S."/>
            <person name="Lee J.M."/>
            <person name="Cheong K."/>
            <person name="Shin H.S."/>
            <person name="Kim S.B."/>
            <person name="Han K."/>
            <person name="Lee J."/>
            <person name="Park M."/>
            <person name="Lee H.A."/>
            <person name="Lee H.Y."/>
            <person name="Lee Y."/>
            <person name="Oh S."/>
            <person name="Lee J.H."/>
            <person name="Choi E."/>
            <person name="Choi E."/>
            <person name="Lee S.E."/>
            <person name="Jeon J."/>
            <person name="Kim H."/>
            <person name="Choi G."/>
            <person name="Song H."/>
            <person name="Lee J."/>
            <person name="Lee S.C."/>
            <person name="Kwon J.K."/>
            <person name="Lee H.Y."/>
            <person name="Koo N."/>
            <person name="Hong Y."/>
            <person name="Kim R.W."/>
            <person name="Kang W.H."/>
            <person name="Huh J.H."/>
            <person name="Kang B.C."/>
            <person name="Yang T.J."/>
            <person name="Lee Y.H."/>
            <person name="Bennetzen J.L."/>
            <person name="Choi D."/>
        </authorList>
    </citation>
    <scope>NUCLEOTIDE SEQUENCE [LARGE SCALE GENOMIC DNA]</scope>
    <source>
        <strain evidence="7">cv. PBC81</strain>
    </source>
</reference>
<evidence type="ECO:0000256" key="4">
    <source>
        <dbReference type="ARBA" id="ARBA00023163"/>
    </source>
</evidence>
<sequence>MFQHDGFQKQTVRRYSKRRWKINRRQTPGPNLTNCTLNIQAWYGREKVSVSGDLKSDNKHSKQRGSWKLCIVNCSVLLGTFDTTEVAEQVYDTNVIEFRDVKVKTNFLNLIGEMNRTPSQVSIVDQSSIVVAVVAIQPLPPPLPPPHSMTQQY</sequence>
<dbReference type="SUPFAM" id="SSF54171">
    <property type="entry name" value="DNA-binding domain"/>
    <property type="match status" value="1"/>
</dbReference>
<protein>
    <submittedName>
        <fullName evidence="6">Ethylene-responsive transcription factor 11</fullName>
    </submittedName>
</protein>
<reference evidence="7" key="2">
    <citation type="journal article" date="2017" name="J. Anim. Genet.">
        <title>Multiple reference genome sequences of hot pepper reveal the massive evolution of plant disease resistance genes by retroduplication.</title>
        <authorList>
            <person name="Kim S."/>
            <person name="Park J."/>
            <person name="Yeom S.-I."/>
            <person name="Kim Y.-M."/>
            <person name="Seo E."/>
            <person name="Kim K.-T."/>
            <person name="Kim M.-S."/>
            <person name="Lee J.M."/>
            <person name="Cheong K."/>
            <person name="Shin H.-S."/>
            <person name="Kim S.-B."/>
            <person name="Han K."/>
            <person name="Lee J."/>
            <person name="Park M."/>
            <person name="Lee H.-A."/>
            <person name="Lee H.-Y."/>
            <person name="Lee Y."/>
            <person name="Oh S."/>
            <person name="Lee J.H."/>
            <person name="Choi E."/>
            <person name="Choi E."/>
            <person name="Lee S.E."/>
            <person name="Jeon J."/>
            <person name="Kim H."/>
            <person name="Choi G."/>
            <person name="Song H."/>
            <person name="Lee J."/>
            <person name="Lee S.-C."/>
            <person name="Kwon J.-K."/>
            <person name="Lee H.-Y."/>
            <person name="Koo N."/>
            <person name="Hong Y."/>
            <person name="Kim R.W."/>
            <person name="Kang W.-H."/>
            <person name="Huh J.H."/>
            <person name="Kang B.-C."/>
            <person name="Yang T.-J."/>
            <person name="Lee Y.-H."/>
            <person name="Bennetzen J.L."/>
            <person name="Choi D."/>
        </authorList>
    </citation>
    <scope>NUCLEOTIDE SEQUENCE [LARGE SCALE GENOMIC DNA]</scope>
    <source>
        <strain evidence="7">cv. PBC81</strain>
    </source>
</reference>
<dbReference type="GO" id="GO:0003677">
    <property type="term" value="F:DNA binding"/>
    <property type="evidence" value="ECO:0007669"/>
    <property type="project" value="UniProtKB-KW"/>
</dbReference>
<gene>
    <name evidence="6" type="ORF">CQW23_30163</name>
</gene>
<evidence type="ECO:0000313" key="7">
    <source>
        <dbReference type="Proteomes" id="UP000224567"/>
    </source>
</evidence>
<keyword evidence="7" id="KW-1185">Reference proteome</keyword>
<accession>A0A2G2VB78</accession>
<evidence type="ECO:0000313" key="6">
    <source>
        <dbReference type="EMBL" id="PHT30234.1"/>
    </source>
</evidence>
<dbReference type="InterPro" id="IPR016177">
    <property type="entry name" value="DNA-bd_dom_sf"/>
</dbReference>
<dbReference type="EMBL" id="MLFT02000048">
    <property type="protein sequence ID" value="PHT30234.1"/>
    <property type="molecule type" value="Genomic_DNA"/>
</dbReference>
<keyword evidence="3" id="KW-0238">DNA-binding</keyword>
<comment type="subcellular location">
    <subcellularLocation>
        <location evidence="1">Nucleus</location>
    </subcellularLocation>
</comment>
<dbReference type="GO" id="GO:0003700">
    <property type="term" value="F:DNA-binding transcription factor activity"/>
    <property type="evidence" value="ECO:0007669"/>
    <property type="project" value="InterPro"/>
</dbReference>
<dbReference type="InterPro" id="IPR036955">
    <property type="entry name" value="AP2/ERF_dom_sf"/>
</dbReference>
<dbReference type="AlphaFoldDB" id="A0A2G2VB78"/>
<comment type="caution">
    <text evidence="6">The sequence shown here is derived from an EMBL/GenBank/DDBJ whole genome shotgun (WGS) entry which is preliminary data.</text>
</comment>
<dbReference type="Proteomes" id="UP000224567">
    <property type="component" value="Unassembled WGS sequence"/>
</dbReference>
<evidence type="ECO:0000256" key="5">
    <source>
        <dbReference type="ARBA" id="ARBA00023242"/>
    </source>
</evidence>
<proteinExistence type="predicted"/>
<name>A0A2G2VB78_CAPBA</name>
<keyword evidence="5" id="KW-0539">Nucleus</keyword>